<dbReference type="Proteomes" id="UP000092445">
    <property type="component" value="Unassembled WGS sequence"/>
</dbReference>
<accession>A0A1A9ZYP4</accession>
<evidence type="ECO:0000313" key="6">
    <source>
        <dbReference type="EnsemblMetazoa" id="GPAI029068-PA"/>
    </source>
</evidence>
<evidence type="ECO:0000256" key="3">
    <source>
        <dbReference type="ARBA" id="ARBA00022989"/>
    </source>
</evidence>
<evidence type="ECO:0000256" key="2">
    <source>
        <dbReference type="ARBA" id="ARBA00022692"/>
    </source>
</evidence>
<keyword evidence="7" id="KW-1185">Reference proteome</keyword>
<name>A0A1A9ZYP4_GLOPL</name>
<evidence type="ECO:0000313" key="7">
    <source>
        <dbReference type="Proteomes" id="UP000092445"/>
    </source>
</evidence>
<sequence length="227" mass="27192">MVRSKLYIGFYIRFDFRNFYGLYLGLVQLRRLMQTSLEVHVRYVNPLTYVQYLNEMKEMEMHNLILDTKTDNVHIILKTILKLQMNEYKYHYFITSFDIEKFDLEDFKYNFANITSFCLVDVNDVRTISALIYDSVHIFVIGLQSLQQSHFLRVANVSCESPQTWKGGLSLINYINSLQCTFTIQLQFSLQYFLRITHNLQQRQIRQQLDYKDVCNVQQYATTNYNK</sequence>
<dbReference type="AlphaFoldDB" id="A0A1A9ZYP4"/>
<feature type="domain" description="Receptor ligand binding region" evidence="5">
    <location>
        <begin position="52"/>
        <end position="181"/>
    </location>
</feature>
<dbReference type="EnsemblMetazoa" id="GPAI029068-RA">
    <property type="protein sequence ID" value="GPAI029068-PA"/>
    <property type="gene ID" value="GPAI029068"/>
</dbReference>
<comment type="subcellular location">
    <subcellularLocation>
        <location evidence="1">Membrane</location>
    </subcellularLocation>
</comment>
<dbReference type="Pfam" id="PF01094">
    <property type="entry name" value="ANF_receptor"/>
    <property type="match status" value="1"/>
</dbReference>
<evidence type="ECO:0000259" key="5">
    <source>
        <dbReference type="Pfam" id="PF01094"/>
    </source>
</evidence>
<keyword evidence="3" id="KW-1133">Transmembrane helix</keyword>
<keyword evidence="4" id="KW-0472">Membrane</keyword>
<organism evidence="6 7">
    <name type="scientific">Glossina pallidipes</name>
    <name type="common">Tsetse fly</name>
    <dbReference type="NCBI Taxonomy" id="7398"/>
    <lineage>
        <taxon>Eukaryota</taxon>
        <taxon>Metazoa</taxon>
        <taxon>Ecdysozoa</taxon>
        <taxon>Arthropoda</taxon>
        <taxon>Hexapoda</taxon>
        <taxon>Insecta</taxon>
        <taxon>Pterygota</taxon>
        <taxon>Neoptera</taxon>
        <taxon>Endopterygota</taxon>
        <taxon>Diptera</taxon>
        <taxon>Brachycera</taxon>
        <taxon>Muscomorpha</taxon>
        <taxon>Hippoboscoidea</taxon>
        <taxon>Glossinidae</taxon>
        <taxon>Glossina</taxon>
    </lineage>
</organism>
<dbReference type="InterPro" id="IPR001828">
    <property type="entry name" value="ANF_lig-bd_rcpt"/>
</dbReference>
<dbReference type="VEuPathDB" id="VectorBase:GPAI029068"/>
<proteinExistence type="predicted"/>
<reference evidence="7" key="1">
    <citation type="submission" date="2014-03" db="EMBL/GenBank/DDBJ databases">
        <authorList>
            <person name="Aksoy S."/>
            <person name="Warren W."/>
            <person name="Wilson R.K."/>
        </authorList>
    </citation>
    <scope>NUCLEOTIDE SEQUENCE [LARGE SCALE GENOMIC DNA]</scope>
    <source>
        <strain evidence="7">IAEA</strain>
    </source>
</reference>
<dbReference type="STRING" id="7398.A0A1A9ZYP4"/>
<dbReference type="SUPFAM" id="SSF53822">
    <property type="entry name" value="Periplasmic binding protein-like I"/>
    <property type="match status" value="1"/>
</dbReference>
<reference evidence="6" key="2">
    <citation type="submission" date="2020-05" db="UniProtKB">
        <authorList>
            <consortium name="EnsemblMetazoa"/>
        </authorList>
    </citation>
    <scope>IDENTIFICATION</scope>
    <source>
        <strain evidence="6">IAEA</strain>
    </source>
</reference>
<evidence type="ECO:0000256" key="4">
    <source>
        <dbReference type="ARBA" id="ARBA00023136"/>
    </source>
</evidence>
<protein>
    <recommendedName>
        <fullName evidence="5">Receptor ligand binding region domain-containing protein</fullName>
    </recommendedName>
</protein>
<dbReference type="InterPro" id="IPR028082">
    <property type="entry name" value="Peripla_BP_I"/>
</dbReference>
<dbReference type="Gene3D" id="3.40.50.2300">
    <property type="match status" value="2"/>
</dbReference>
<dbReference type="GO" id="GO:0016020">
    <property type="term" value="C:membrane"/>
    <property type="evidence" value="ECO:0007669"/>
    <property type="project" value="UniProtKB-SubCell"/>
</dbReference>
<evidence type="ECO:0000256" key="1">
    <source>
        <dbReference type="ARBA" id="ARBA00004370"/>
    </source>
</evidence>
<keyword evidence="2" id="KW-0812">Transmembrane</keyword>